<name>W7QM62_9ALTE</name>
<dbReference type="InterPro" id="IPR027462">
    <property type="entry name" value="ZapD_C"/>
</dbReference>
<dbReference type="NCBIfam" id="NF003655">
    <property type="entry name" value="PRK05287.1-3"/>
    <property type="match status" value="1"/>
</dbReference>
<comment type="subcellular location">
    <subcellularLocation>
        <location evidence="5">Cytoplasm</location>
    </subcellularLocation>
    <text evidence="5">Localizes to mid-cell in an FtsZ-dependent manner.</text>
</comment>
<accession>W7QM62</accession>
<dbReference type="Gene3D" id="2.60.440.10">
    <property type="entry name" value="YacF-like domains"/>
    <property type="match status" value="1"/>
</dbReference>
<dbReference type="Proteomes" id="UP000019276">
    <property type="component" value="Unassembled WGS sequence"/>
</dbReference>
<evidence type="ECO:0000256" key="2">
    <source>
        <dbReference type="ARBA" id="ARBA00022618"/>
    </source>
</evidence>
<comment type="subunit">
    <text evidence="5">Interacts with FtsZ.</text>
</comment>
<sequence>MTEILYEFPLNEKIRTYLRIEHLLNRLEYQCGHNEQWAVLDFLNALFAILDIIERGDLKSDLLKDLEKHEKQLVAWAQHPSVNNSALQQLLSSVVEMSGRLMSSNKLGQSLRDDKFLASIKQRFSIPGGSCCFDLPHMHQWLHQSQQVIEQNQHAWLAELDILQTVIELDLRMVREKAQYLECQAEAGLYQNTVENVELLRIKLPADSPYYPTVSGHKNRFAIRFMQNDQQQNKSACQQALIFKLATC</sequence>
<dbReference type="RefSeq" id="WP_035014537.1">
    <property type="nucleotide sequence ID" value="NZ_ARZY01000016.1"/>
</dbReference>
<dbReference type="Pfam" id="PF07072">
    <property type="entry name" value="ZapD"/>
    <property type="match status" value="1"/>
</dbReference>
<dbReference type="InterPro" id="IPR009777">
    <property type="entry name" value="ZapD"/>
</dbReference>
<dbReference type="HAMAP" id="MF_01092">
    <property type="entry name" value="ZapD"/>
    <property type="match status" value="1"/>
</dbReference>
<comment type="caution">
    <text evidence="6">The sequence shown here is derived from an EMBL/GenBank/DDBJ whole genome shotgun (WGS) entry which is preliminary data.</text>
</comment>
<comment type="similarity">
    <text evidence="5">Belongs to the ZapD family.</text>
</comment>
<dbReference type="PATRIC" id="fig|1328313.3.peg.1970"/>
<dbReference type="GO" id="GO:0043093">
    <property type="term" value="P:FtsZ-dependent cytokinesis"/>
    <property type="evidence" value="ECO:0007669"/>
    <property type="project" value="UniProtKB-UniRule"/>
</dbReference>
<dbReference type="GO" id="GO:0005737">
    <property type="term" value="C:cytoplasm"/>
    <property type="evidence" value="ECO:0007669"/>
    <property type="project" value="UniProtKB-SubCell"/>
</dbReference>
<dbReference type="EMBL" id="ARZY01000016">
    <property type="protein sequence ID" value="EWH10042.1"/>
    <property type="molecule type" value="Genomic_DNA"/>
</dbReference>
<keyword evidence="3 5" id="KW-0717">Septation</keyword>
<dbReference type="GO" id="GO:0032153">
    <property type="term" value="C:cell division site"/>
    <property type="evidence" value="ECO:0007669"/>
    <property type="project" value="TreeGrafter"/>
</dbReference>
<dbReference type="eggNOG" id="COG4582">
    <property type="taxonomic scope" value="Bacteria"/>
</dbReference>
<keyword evidence="1 5" id="KW-0963">Cytoplasm</keyword>
<keyword evidence="7" id="KW-1185">Reference proteome</keyword>
<evidence type="ECO:0000256" key="1">
    <source>
        <dbReference type="ARBA" id="ARBA00022490"/>
    </source>
</evidence>
<dbReference type="GO" id="GO:0000917">
    <property type="term" value="P:division septum assembly"/>
    <property type="evidence" value="ECO:0007669"/>
    <property type="project" value="UniProtKB-KW"/>
</dbReference>
<dbReference type="STRING" id="1328313.DS2_09627"/>
<keyword evidence="2 5" id="KW-0132">Cell division</keyword>
<dbReference type="AlphaFoldDB" id="W7QM62"/>
<proteinExistence type="inferred from homology"/>
<evidence type="ECO:0000313" key="7">
    <source>
        <dbReference type="Proteomes" id="UP000019276"/>
    </source>
</evidence>
<evidence type="ECO:0000256" key="3">
    <source>
        <dbReference type="ARBA" id="ARBA00023210"/>
    </source>
</evidence>
<comment type="function">
    <text evidence="5">Cell division factor that enhances FtsZ-ring assembly. Directly interacts with FtsZ and promotes bundling of FtsZ protofilaments, with a reduction in FtsZ GTPase activity.</text>
</comment>
<dbReference type="PANTHER" id="PTHR39455:SF1">
    <property type="entry name" value="CELL DIVISION PROTEIN ZAPD"/>
    <property type="match status" value="1"/>
</dbReference>
<evidence type="ECO:0000313" key="6">
    <source>
        <dbReference type="EMBL" id="EWH10042.1"/>
    </source>
</evidence>
<keyword evidence="4 5" id="KW-0131">Cell cycle</keyword>
<dbReference type="OrthoDB" id="5294622at2"/>
<dbReference type="PANTHER" id="PTHR39455">
    <property type="entry name" value="CELL DIVISION PROTEIN ZAPD"/>
    <property type="match status" value="1"/>
</dbReference>
<evidence type="ECO:0000256" key="5">
    <source>
        <dbReference type="HAMAP-Rule" id="MF_01092"/>
    </source>
</evidence>
<reference evidence="6 7" key="1">
    <citation type="journal article" date="2014" name="Genome Announc.">
        <title>Draft Genome Sequence of the Agar-Degrading Bacterium Catenovulum sp. Strain DS-2, Isolated from Intestines of Haliotis diversicolor.</title>
        <authorList>
            <person name="Shan D."/>
            <person name="Li X."/>
            <person name="Gu Z."/>
            <person name="Wei G."/>
            <person name="Gao Z."/>
            <person name="Shao Z."/>
        </authorList>
    </citation>
    <scope>NUCLEOTIDE SEQUENCE [LARGE SCALE GENOMIC DNA]</scope>
    <source>
        <strain evidence="6 7">DS-2</strain>
    </source>
</reference>
<dbReference type="Gene3D" id="1.10.3900.10">
    <property type="entry name" value="YacF-like"/>
    <property type="match status" value="1"/>
</dbReference>
<dbReference type="SUPFAM" id="SSF160950">
    <property type="entry name" value="YacF-like"/>
    <property type="match status" value="1"/>
</dbReference>
<evidence type="ECO:0000256" key="4">
    <source>
        <dbReference type="ARBA" id="ARBA00023306"/>
    </source>
</evidence>
<protein>
    <recommendedName>
        <fullName evidence="5">Cell division protein ZapD</fullName>
    </recommendedName>
    <alternativeName>
        <fullName evidence="5">Z ring-associated protein D</fullName>
    </alternativeName>
</protein>
<organism evidence="6 7">
    <name type="scientific">Catenovulum agarivorans DS-2</name>
    <dbReference type="NCBI Taxonomy" id="1328313"/>
    <lineage>
        <taxon>Bacteria</taxon>
        <taxon>Pseudomonadati</taxon>
        <taxon>Pseudomonadota</taxon>
        <taxon>Gammaproteobacteria</taxon>
        <taxon>Alteromonadales</taxon>
        <taxon>Alteromonadaceae</taxon>
        <taxon>Catenovulum</taxon>
    </lineage>
</organism>
<gene>
    <name evidence="5" type="primary">zapD</name>
    <name evidence="6" type="ORF">DS2_09627</name>
</gene>
<dbReference type="InterPro" id="IPR036268">
    <property type="entry name" value="ZapD_sf"/>
</dbReference>
<dbReference type="NCBIfam" id="NF003656">
    <property type="entry name" value="PRK05287.1-4"/>
    <property type="match status" value="1"/>
</dbReference>